<feature type="domain" description="HTH araC/xylS-type" evidence="4">
    <location>
        <begin position="154"/>
        <end position="252"/>
    </location>
</feature>
<dbReference type="InterPro" id="IPR018060">
    <property type="entry name" value="HTH_AraC"/>
</dbReference>
<evidence type="ECO:0000256" key="2">
    <source>
        <dbReference type="ARBA" id="ARBA00023125"/>
    </source>
</evidence>
<evidence type="ECO:0000256" key="1">
    <source>
        <dbReference type="ARBA" id="ARBA00023015"/>
    </source>
</evidence>
<dbReference type="PRINTS" id="PR00032">
    <property type="entry name" value="HTHARAC"/>
</dbReference>
<dbReference type="GO" id="GO:0043565">
    <property type="term" value="F:sequence-specific DNA binding"/>
    <property type="evidence" value="ECO:0007669"/>
    <property type="project" value="InterPro"/>
</dbReference>
<dbReference type="GO" id="GO:0003700">
    <property type="term" value="F:DNA-binding transcription factor activity"/>
    <property type="evidence" value="ECO:0007669"/>
    <property type="project" value="InterPro"/>
</dbReference>
<keyword evidence="1" id="KW-0805">Transcription regulation</keyword>
<keyword evidence="2 5" id="KW-0238">DNA-binding</keyword>
<dbReference type="OrthoDB" id="1096411at2"/>
<dbReference type="PANTHER" id="PTHR43280">
    <property type="entry name" value="ARAC-FAMILY TRANSCRIPTIONAL REGULATOR"/>
    <property type="match status" value="1"/>
</dbReference>
<dbReference type="Proteomes" id="UP000289238">
    <property type="component" value="Unassembled WGS sequence"/>
</dbReference>
<dbReference type="InterPro" id="IPR020449">
    <property type="entry name" value="Tscrpt_reg_AraC-type_HTH"/>
</dbReference>
<evidence type="ECO:0000259" key="4">
    <source>
        <dbReference type="PROSITE" id="PS01124"/>
    </source>
</evidence>
<proteinExistence type="predicted"/>
<reference evidence="5 6" key="1">
    <citation type="submission" date="2018-07" db="EMBL/GenBank/DDBJ databases">
        <title>Leeuwenhoekiella genomics.</title>
        <authorList>
            <person name="Tahon G."/>
            <person name="Willems A."/>
        </authorList>
    </citation>
    <scope>NUCLEOTIDE SEQUENCE [LARGE SCALE GENOMIC DNA]</scope>
    <source>
        <strain evidence="5 6">LMG 22550</strain>
    </source>
</reference>
<dbReference type="RefSeq" id="WP_128757224.1">
    <property type="nucleotide sequence ID" value="NZ_QOVM01000002.1"/>
</dbReference>
<dbReference type="EMBL" id="QOVM01000002">
    <property type="protein sequence ID" value="RXG23719.1"/>
    <property type="molecule type" value="Genomic_DNA"/>
</dbReference>
<dbReference type="AlphaFoldDB" id="A0A4Q0PCI7"/>
<protein>
    <submittedName>
        <fullName evidence="5">AraC-like DNA-binding protein</fullName>
    </submittedName>
</protein>
<dbReference type="PROSITE" id="PS01124">
    <property type="entry name" value="HTH_ARAC_FAMILY_2"/>
    <property type="match status" value="1"/>
</dbReference>
<dbReference type="PANTHER" id="PTHR43280:SF32">
    <property type="entry name" value="TRANSCRIPTIONAL REGULATORY PROTEIN"/>
    <property type="match status" value="1"/>
</dbReference>
<keyword evidence="6" id="KW-1185">Reference proteome</keyword>
<sequence length="257" mass="30335">MYLTSWENKFQIIENFQGGEEQFAGNSMGIYIKYVNTQELHIHYKPLNENFNDTIFLNKLGILLNFERDLIDEDDIEYALDVMSLFNRSPRLVLSDLKEIEHLISILDHLKSEFHRVDSSYIMLKTLLKVLLLHLIRCQNDRFIEQDLNQKRVFQFLELMETHFLNEPNGLFYAEKLGISEKRLNQILKAKLKLTARQVIQQRQITEAKRELVKTEITTKELAYMLGFNSISSFSRFFRKNTGISPSEFKKTNTIEA</sequence>
<gene>
    <name evidence="5" type="ORF">DSM00_1335</name>
</gene>
<dbReference type="Pfam" id="PF12833">
    <property type="entry name" value="HTH_18"/>
    <property type="match status" value="1"/>
</dbReference>
<accession>A0A4Q0PCI7</accession>
<dbReference type="Gene3D" id="1.10.10.60">
    <property type="entry name" value="Homeodomain-like"/>
    <property type="match status" value="1"/>
</dbReference>
<dbReference type="SMART" id="SM00342">
    <property type="entry name" value="HTH_ARAC"/>
    <property type="match status" value="1"/>
</dbReference>
<evidence type="ECO:0000256" key="3">
    <source>
        <dbReference type="ARBA" id="ARBA00023163"/>
    </source>
</evidence>
<dbReference type="InterPro" id="IPR009057">
    <property type="entry name" value="Homeodomain-like_sf"/>
</dbReference>
<evidence type="ECO:0000313" key="6">
    <source>
        <dbReference type="Proteomes" id="UP000289238"/>
    </source>
</evidence>
<evidence type="ECO:0000313" key="5">
    <source>
        <dbReference type="EMBL" id="RXG23719.1"/>
    </source>
</evidence>
<name>A0A4Q0PCI7_9FLAO</name>
<comment type="caution">
    <text evidence="5">The sequence shown here is derived from an EMBL/GenBank/DDBJ whole genome shotgun (WGS) entry which is preliminary data.</text>
</comment>
<dbReference type="SUPFAM" id="SSF46689">
    <property type="entry name" value="Homeodomain-like"/>
    <property type="match status" value="1"/>
</dbReference>
<keyword evidence="3" id="KW-0804">Transcription</keyword>
<organism evidence="5 6">
    <name type="scientific">Leeuwenhoekiella aequorea</name>
    <dbReference type="NCBI Taxonomy" id="283736"/>
    <lineage>
        <taxon>Bacteria</taxon>
        <taxon>Pseudomonadati</taxon>
        <taxon>Bacteroidota</taxon>
        <taxon>Flavobacteriia</taxon>
        <taxon>Flavobacteriales</taxon>
        <taxon>Flavobacteriaceae</taxon>
        <taxon>Leeuwenhoekiella</taxon>
    </lineage>
</organism>